<dbReference type="AlphaFoldDB" id="A0A238H9Q3"/>
<gene>
    <name evidence="1" type="ORF">BSIN_4815</name>
</gene>
<evidence type="ECO:0000313" key="1">
    <source>
        <dbReference type="EMBL" id="SMG02054.1"/>
    </source>
</evidence>
<proteinExistence type="predicted"/>
<organism evidence="1 2">
    <name type="scientific">Burkholderia singularis</name>
    <dbReference type="NCBI Taxonomy" id="1503053"/>
    <lineage>
        <taxon>Bacteria</taxon>
        <taxon>Pseudomonadati</taxon>
        <taxon>Pseudomonadota</taxon>
        <taxon>Betaproteobacteria</taxon>
        <taxon>Burkholderiales</taxon>
        <taxon>Burkholderiaceae</taxon>
        <taxon>Burkholderia</taxon>
        <taxon>pseudomallei group</taxon>
    </lineage>
</organism>
<protein>
    <submittedName>
        <fullName evidence="1">Uncharacterized protein</fullName>
    </submittedName>
</protein>
<accession>A0A238H9Q3</accession>
<sequence length="45" mass="4978">MPGISPLQFGIVDMHSQASARRYIARQPAVPHTARSGVFARFRPV</sequence>
<dbReference type="Proteomes" id="UP000198460">
    <property type="component" value="Unassembled WGS sequence"/>
</dbReference>
<name>A0A238H9Q3_9BURK</name>
<reference evidence="1 2" key="1">
    <citation type="submission" date="2017-04" db="EMBL/GenBank/DDBJ databases">
        <authorList>
            <person name="Afonso C.L."/>
            <person name="Miller P.J."/>
            <person name="Scott M.A."/>
            <person name="Spackman E."/>
            <person name="Goraichik I."/>
            <person name="Dimitrov K.M."/>
            <person name="Suarez D.L."/>
            <person name="Swayne D.E."/>
        </authorList>
    </citation>
    <scope>NUCLEOTIDE SEQUENCE [LARGE SCALE GENOMIC DNA]</scope>
    <source>
        <strain evidence="1">LMG 28154</strain>
    </source>
</reference>
<evidence type="ECO:0000313" key="2">
    <source>
        <dbReference type="Proteomes" id="UP000198460"/>
    </source>
</evidence>
<dbReference type="EMBL" id="FXAN01000088">
    <property type="protein sequence ID" value="SMG02054.1"/>
    <property type="molecule type" value="Genomic_DNA"/>
</dbReference>